<dbReference type="InterPro" id="IPR050766">
    <property type="entry name" value="Bact_Lucif_Oxidored"/>
</dbReference>
<evidence type="ECO:0000259" key="5">
    <source>
        <dbReference type="Pfam" id="PF00296"/>
    </source>
</evidence>
<feature type="domain" description="Luciferase-like" evidence="5">
    <location>
        <begin position="20"/>
        <end position="316"/>
    </location>
</feature>
<protein>
    <submittedName>
        <fullName evidence="6">Limonene 1,2-monooxygenase</fullName>
    </submittedName>
</protein>
<evidence type="ECO:0000313" key="6">
    <source>
        <dbReference type="EMBL" id="GAT16338.1"/>
    </source>
</evidence>
<evidence type="ECO:0000256" key="2">
    <source>
        <dbReference type="ARBA" id="ARBA00022630"/>
    </source>
</evidence>
<dbReference type="PANTHER" id="PTHR30137:SF16">
    <property type="entry name" value="BLL0895 PROTEIN"/>
    <property type="match status" value="1"/>
</dbReference>
<dbReference type="InterPro" id="IPR036661">
    <property type="entry name" value="Luciferase-like_sf"/>
</dbReference>
<dbReference type="EMBL" id="BCTB01000042">
    <property type="protein sequence ID" value="GAT16338.1"/>
    <property type="molecule type" value="Genomic_DNA"/>
</dbReference>
<evidence type="ECO:0000313" key="7">
    <source>
        <dbReference type="Proteomes" id="UP000069654"/>
    </source>
</evidence>
<organism evidence="6 7">
    <name type="scientific">Mycolicibacterium thermoresistibile</name>
    <name type="common">Mycobacterium thermoresistibile</name>
    <dbReference type="NCBI Taxonomy" id="1797"/>
    <lineage>
        <taxon>Bacteria</taxon>
        <taxon>Bacillati</taxon>
        <taxon>Actinomycetota</taxon>
        <taxon>Actinomycetes</taxon>
        <taxon>Mycobacteriales</taxon>
        <taxon>Mycobacteriaceae</taxon>
        <taxon>Mycolicibacterium</taxon>
    </lineage>
</organism>
<evidence type="ECO:0000256" key="1">
    <source>
        <dbReference type="ARBA" id="ARBA00010426"/>
    </source>
</evidence>
<comment type="caution">
    <text evidence="6">The sequence shown here is derived from an EMBL/GenBank/DDBJ whole genome shotgun (WGS) entry which is preliminary data.</text>
</comment>
<dbReference type="GO" id="GO:0005829">
    <property type="term" value="C:cytosol"/>
    <property type="evidence" value="ECO:0007669"/>
    <property type="project" value="TreeGrafter"/>
</dbReference>
<dbReference type="GO" id="GO:0016705">
    <property type="term" value="F:oxidoreductase activity, acting on paired donors, with incorporation or reduction of molecular oxygen"/>
    <property type="evidence" value="ECO:0007669"/>
    <property type="project" value="InterPro"/>
</dbReference>
<dbReference type="AlphaFoldDB" id="A0A100XH24"/>
<name>A0A100XH24_MYCTH</name>
<keyword evidence="2" id="KW-0285">Flavoprotein</keyword>
<proteinExistence type="inferred from homology"/>
<dbReference type="Pfam" id="PF00296">
    <property type="entry name" value="Bac_luciferase"/>
    <property type="match status" value="1"/>
</dbReference>
<dbReference type="STRING" id="1797.RMCT_3307"/>
<keyword evidence="3" id="KW-0560">Oxidoreductase</keyword>
<dbReference type="FunFam" id="3.20.20.30:FF:000007">
    <property type="entry name" value="Monooxygenase, mmyo"/>
    <property type="match status" value="1"/>
</dbReference>
<gene>
    <name evidence="6" type="ORF">RMCT_3307</name>
</gene>
<dbReference type="InterPro" id="IPR011251">
    <property type="entry name" value="Luciferase-like_dom"/>
</dbReference>
<comment type="similarity">
    <text evidence="1">Belongs to the bacterial luciferase oxidoreductase family.</text>
</comment>
<dbReference type="GO" id="GO:0004497">
    <property type="term" value="F:monooxygenase activity"/>
    <property type="evidence" value="ECO:0007669"/>
    <property type="project" value="UniProtKB-KW"/>
</dbReference>
<dbReference type="PANTHER" id="PTHR30137">
    <property type="entry name" value="LUCIFERASE-LIKE MONOOXYGENASE"/>
    <property type="match status" value="1"/>
</dbReference>
<evidence type="ECO:0000256" key="3">
    <source>
        <dbReference type="ARBA" id="ARBA00023002"/>
    </source>
</evidence>
<accession>A0A100XH24</accession>
<reference evidence="6 7" key="1">
    <citation type="journal article" date="2016" name="Genome Announc.">
        <title>Draft Genome Sequences of Five Rapidly Growing Mycobacterium Species, M. thermoresistibile, M. fortuitum subsp. acetamidolyticum, M. canariasense, M. brisbanense, and M. novocastrense.</title>
        <authorList>
            <person name="Katahira K."/>
            <person name="Ogura Y."/>
            <person name="Gotoh Y."/>
            <person name="Hayashi T."/>
        </authorList>
    </citation>
    <scope>NUCLEOTIDE SEQUENCE [LARGE SCALE GENOMIC DNA]</scope>
    <source>
        <strain evidence="6 7">JCM6362</strain>
    </source>
</reference>
<dbReference type="Proteomes" id="UP000069654">
    <property type="component" value="Unassembled WGS sequence"/>
</dbReference>
<dbReference type="Gene3D" id="3.20.20.30">
    <property type="entry name" value="Luciferase-like domain"/>
    <property type="match status" value="1"/>
</dbReference>
<keyword evidence="4 6" id="KW-0503">Monooxygenase</keyword>
<evidence type="ECO:0000256" key="4">
    <source>
        <dbReference type="ARBA" id="ARBA00023033"/>
    </source>
</evidence>
<sequence>MTPPHPTSSAAPAGVARPLNFGVFITPFHPVGQSPTLALEYDLERTVALDRLGYDEVWFGEHHSGGYELIASPEVFIAAAAERTRHVRLGTGVVSLPYHHPLMVADRWVLLDHITRGRVMFGAGPGALPSDAYMMGIDPVNQRPMMQEALEAILALLRAAPDERISRETDWFTLRDAQLHIRPYTWPYPEISTAAMISPSGPRLAGSLGTSLLSLSMSVPGGYAAVENTWDVVVQQAAKAGRPEPDRANWRVLGIVHLADTREQALQDCTYGLQDFANYFGAAGFVPLANEVAGGQSPREFVEAYAEKGNCCIGTPGDAIVYLSDLLERSGGFGTFLMLGHDWASPQATYHSYELFAREVIPHFKGQLTAPRASHDWAKQMRGQLLGRAGEAIVKAIGEHTSEQEQR</sequence>
<dbReference type="SUPFAM" id="SSF51679">
    <property type="entry name" value="Bacterial luciferase-like"/>
    <property type="match status" value="1"/>
</dbReference>
<reference evidence="7" key="2">
    <citation type="submission" date="2016-02" db="EMBL/GenBank/DDBJ databases">
        <title>Draft genome sequence of five rapidly growing Mycobacterium species.</title>
        <authorList>
            <person name="Katahira K."/>
            <person name="Gotou Y."/>
            <person name="Iida K."/>
            <person name="Ogura Y."/>
            <person name="Hayashi T."/>
        </authorList>
    </citation>
    <scope>NUCLEOTIDE SEQUENCE [LARGE SCALE GENOMIC DNA]</scope>
    <source>
        <strain evidence="7">JCM6362</strain>
    </source>
</reference>